<protein>
    <submittedName>
        <fullName evidence="1">Uncharacterized protein</fullName>
    </submittedName>
</protein>
<dbReference type="Proteomes" id="UP001143910">
    <property type="component" value="Unassembled WGS sequence"/>
</dbReference>
<accession>A0ACC1MT57</accession>
<sequence length="346" mass="38384">MVTIPSSQNCVDVKIFDSTTIAHFPLALFAQPQISGKEQITTSYAFYVEYPTLKQRVLFDLGMRKDFKNLPPSLHGMLHFVDRVEKNSIEILQENGVNPETINSIIWSHAHCDHTGDPSLFPASTELVVGPGTKERFLPGYPANPDGRILETDYMNRTLREIDFTVSDTVIGGFPACDFFGDGSFYLLDTPGHEIGHMCALARTTPTTFILMGADSCHHPGTIRPTPTNPLPAEISPNPFEISGPPCTCAPFIDIHPKQSATEPYYTISVKEDGSGLMSEDIAEANNTLDKLKDFDADENVFVALSHDHTLNGVVDLLPMSANNWKVSGWKDLSKWKFLADFEYKK</sequence>
<comment type="caution">
    <text evidence="1">The sequence shown here is derived from an EMBL/GenBank/DDBJ whole genome shotgun (WGS) entry which is preliminary data.</text>
</comment>
<reference evidence="1" key="1">
    <citation type="submission" date="2022-08" db="EMBL/GenBank/DDBJ databases">
        <title>Genome Sequence of Lecanicillium fungicola.</title>
        <authorList>
            <person name="Buettner E."/>
        </authorList>
    </citation>
    <scope>NUCLEOTIDE SEQUENCE</scope>
    <source>
        <strain evidence="1">Babe33</strain>
    </source>
</reference>
<proteinExistence type="predicted"/>
<dbReference type="EMBL" id="JANJQO010001658">
    <property type="protein sequence ID" value="KAJ2969842.1"/>
    <property type="molecule type" value="Genomic_DNA"/>
</dbReference>
<evidence type="ECO:0000313" key="2">
    <source>
        <dbReference type="Proteomes" id="UP001143910"/>
    </source>
</evidence>
<gene>
    <name evidence="1" type="ORF">NQ176_g8462</name>
</gene>
<keyword evidence="2" id="KW-1185">Reference proteome</keyword>
<name>A0ACC1MT57_9HYPO</name>
<organism evidence="1 2">
    <name type="scientific">Zarea fungicola</name>
    <dbReference type="NCBI Taxonomy" id="93591"/>
    <lineage>
        <taxon>Eukaryota</taxon>
        <taxon>Fungi</taxon>
        <taxon>Dikarya</taxon>
        <taxon>Ascomycota</taxon>
        <taxon>Pezizomycotina</taxon>
        <taxon>Sordariomycetes</taxon>
        <taxon>Hypocreomycetidae</taxon>
        <taxon>Hypocreales</taxon>
        <taxon>Cordycipitaceae</taxon>
        <taxon>Zarea</taxon>
    </lineage>
</organism>
<evidence type="ECO:0000313" key="1">
    <source>
        <dbReference type="EMBL" id="KAJ2969842.1"/>
    </source>
</evidence>